<dbReference type="Proteomes" id="UP000008387">
    <property type="component" value="Chromosome"/>
</dbReference>
<evidence type="ECO:0000313" key="2">
    <source>
        <dbReference type="Proteomes" id="UP000008387"/>
    </source>
</evidence>
<dbReference type="GeneID" id="64362646"/>
<accession>F8KR14</accession>
<gene>
    <name evidence="1" type="ordered locus">HBZC1_01960</name>
</gene>
<reference evidence="1 2" key="1">
    <citation type="journal article" date="2011" name="J. Bacteriol.">
        <title>Genome sequence of Helicobacter bizzozeronii strain CIII-1, an isolate from human gastric mucosa.</title>
        <authorList>
            <person name="Schott T."/>
            <person name="Rossi M."/>
            <person name="Hanninen M.L."/>
        </authorList>
    </citation>
    <scope>NUCLEOTIDE SEQUENCE [LARGE SCALE GENOMIC DNA]</scope>
    <source>
        <strain evidence="1 2">CIII-1</strain>
    </source>
</reference>
<dbReference type="HOGENOM" id="CLU_3062179_0_0_7"/>
<organism evidence="1 2">
    <name type="scientific">Helicobacter bizzozeronii (strain CIII-1)</name>
    <dbReference type="NCBI Taxonomy" id="1002804"/>
    <lineage>
        <taxon>Bacteria</taxon>
        <taxon>Pseudomonadati</taxon>
        <taxon>Campylobacterota</taxon>
        <taxon>Epsilonproteobacteria</taxon>
        <taxon>Campylobacterales</taxon>
        <taxon>Helicobacteraceae</taxon>
        <taxon>Helicobacter</taxon>
    </lineage>
</organism>
<dbReference type="EMBL" id="FR871757">
    <property type="protein sequence ID" value="CCB79182.1"/>
    <property type="molecule type" value="Genomic_DNA"/>
</dbReference>
<evidence type="ECO:0000313" key="1">
    <source>
        <dbReference type="EMBL" id="CCB79182.1"/>
    </source>
</evidence>
<sequence>MLVKHKLERLLSDEETREDRNDFYVGYLKKSLADIESTHGGYWDLQIACASPK</sequence>
<keyword evidence="2" id="KW-1185">Reference proteome</keyword>
<dbReference type="AlphaFoldDB" id="F8KR14"/>
<dbReference type="KEGG" id="hbi:HBZC1_01960"/>
<dbReference type="STRING" id="1002804.HBZC1_01960"/>
<dbReference type="RefSeq" id="WP_006018551.1">
    <property type="nucleotide sequence ID" value="NC_015674.1"/>
</dbReference>
<name>F8KR14_HELBC</name>
<protein>
    <submittedName>
        <fullName evidence="1">Uncharacterized protein</fullName>
    </submittedName>
</protein>
<proteinExistence type="predicted"/>